<evidence type="ECO:0000313" key="1">
    <source>
        <dbReference type="EMBL" id="RDB25843.1"/>
    </source>
</evidence>
<sequence length="108" mass="12110">MEYEKSKGLGRIARLWVGGAQISYVRVCKGFPSLKFDRMREKHASRFAIESRLRSNWLLLGITYGHRCADLRAAGGTNAPSQYIMVIGKRGQCTDESSLRTTGSRDVL</sequence>
<dbReference type="InParanoid" id="A0A369K1W4"/>
<organism evidence="1 2">
    <name type="scientific">Hypsizygus marmoreus</name>
    <name type="common">White beech mushroom</name>
    <name type="synonym">Agaricus marmoreus</name>
    <dbReference type="NCBI Taxonomy" id="39966"/>
    <lineage>
        <taxon>Eukaryota</taxon>
        <taxon>Fungi</taxon>
        <taxon>Dikarya</taxon>
        <taxon>Basidiomycota</taxon>
        <taxon>Agaricomycotina</taxon>
        <taxon>Agaricomycetes</taxon>
        <taxon>Agaricomycetidae</taxon>
        <taxon>Agaricales</taxon>
        <taxon>Tricholomatineae</taxon>
        <taxon>Lyophyllaceae</taxon>
        <taxon>Hypsizygus</taxon>
    </lineage>
</organism>
<keyword evidence="2" id="KW-1185">Reference proteome</keyword>
<dbReference type="Proteomes" id="UP000076154">
    <property type="component" value="Unassembled WGS sequence"/>
</dbReference>
<comment type="caution">
    <text evidence="1">The sequence shown here is derived from an EMBL/GenBank/DDBJ whole genome shotgun (WGS) entry which is preliminary data.</text>
</comment>
<dbReference type="AlphaFoldDB" id="A0A369K1W4"/>
<dbReference type="EMBL" id="LUEZ02000040">
    <property type="protein sequence ID" value="RDB25843.1"/>
    <property type="molecule type" value="Genomic_DNA"/>
</dbReference>
<reference evidence="1" key="1">
    <citation type="submission" date="2018-04" db="EMBL/GenBank/DDBJ databases">
        <title>Whole genome sequencing of Hypsizygus marmoreus.</title>
        <authorList>
            <person name="Choi I.-G."/>
            <person name="Min B."/>
            <person name="Kim J.-G."/>
            <person name="Kim S."/>
            <person name="Oh Y.-L."/>
            <person name="Kong W.-S."/>
            <person name="Park H."/>
            <person name="Jeong J."/>
            <person name="Song E.-S."/>
        </authorList>
    </citation>
    <scope>NUCLEOTIDE SEQUENCE [LARGE SCALE GENOMIC DNA]</scope>
    <source>
        <strain evidence="1">51987-8</strain>
    </source>
</reference>
<accession>A0A369K1W4</accession>
<proteinExistence type="predicted"/>
<protein>
    <submittedName>
        <fullName evidence="1">Uncharacterized protein</fullName>
    </submittedName>
</protein>
<gene>
    <name evidence="1" type="ORF">Hypma_006626</name>
</gene>
<name>A0A369K1W4_HYPMA</name>
<evidence type="ECO:0000313" key="2">
    <source>
        <dbReference type="Proteomes" id="UP000076154"/>
    </source>
</evidence>